<dbReference type="PANTHER" id="PTHR12461:SF102">
    <property type="entry name" value="LYSINE-SPECIFIC DEMETHYLASE JMJ31"/>
    <property type="match status" value="1"/>
</dbReference>
<dbReference type="PANTHER" id="PTHR12461">
    <property type="entry name" value="HYPOXIA-INDUCIBLE FACTOR 1 ALPHA INHIBITOR-RELATED"/>
    <property type="match status" value="1"/>
</dbReference>
<accession>A0A024U4S2</accession>
<dbReference type="STRING" id="157072.A0A024U4S2"/>
<dbReference type="EMBL" id="KI913964">
    <property type="protein sequence ID" value="ETW00877.1"/>
    <property type="molecule type" value="Genomic_DNA"/>
</dbReference>
<dbReference type="RefSeq" id="XP_008871012.1">
    <property type="nucleotide sequence ID" value="XM_008872790.1"/>
</dbReference>
<sequence>MFADRQPKLVPGPRSLDQGEHATFAAALMKSQGMKLHRSTVVDVACTQPSVDAYSGDVRLRQSVELKFGDFVAYYQAKQGGSFHWLMEAESDLQFYLAQCPLYSTSADVPAVLPNLLPCCAALKPPVLDTVDVTQINLWMTVAPSDTSVHYDAYENILHVVEGSKRVRLYPPSATPAIQPHAIYSKSSNHTILTLEESKALPDFVEFNVDANTALYIPEGWWHQVHSASFTVAVNYWFDGMRSRLLAQPTMVPYYARVVVEDLVRSARLDAMKDAVDQSRHRLLQRNLLAQDPTLDALETLVVNTSDPSVREDALLSAPPALLYPLVLRISEHQPSVWFTLLEGSSLELVEFLTDAWDDHDELSRSTGDMAPETYFTAIFSHCPFDVQDMLLTKRDLFGRQCAQNIMASMFGLR</sequence>
<dbReference type="VEuPathDB" id="FungiDB:H310_07397"/>
<reference evidence="2" key="1">
    <citation type="submission" date="2013-12" db="EMBL/GenBank/DDBJ databases">
        <title>The Genome Sequence of Aphanomyces invadans NJM9701.</title>
        <authorList>
            <consortium name="The Broad Institute Genomics Platform"/>
            <person name="Russ C."/>
            <person name="Tyler B."/>
            <person name="van West P."/>
            <person name="Dieguez-Uribeondo J."/>
            <person name="Young S.K."/>
            <person name="Zeng Q."/>
            <person name="Gargeya S."/>
            <person name="Fitzgerald M."/>
            <person name="Abouelleil A."/>
            <person name="Alvarado L."/>
            <person name="Chapman S.B."/>
            <person name="Gainer-Dewar J."/>
            <person name="Goldberg J."/>
            <person name="Griggs A."/>
            <person name="Gujja S."/>
            <person name="Hansen M."/>
            <person name="Howarth C."/>
            <person name="Imamovic A."/>
            <person name="Ireland A."/>
            <person name="Larimer J."/>
            <person name="McCowan C."/>
            <person name="Murphy C."/>
            <person name="Pearson M."/>
            <person name="Poon T.W."/>
            <person name="Priest M."/>
            <person name="Roberts A."/>
            <person name="Saif S."/>
            <person name="Shea T."/>
            <person name="Sykes S."/>
            <person name="Wortman J."/>
            <person name="Nusbaum C."/>
            <person name="Birren B."/>
        </authorList>
    </citation>
    <scope>NUCLEOTIDE SEQUENCE [LARGE SCALE GENOMIC DNA]</scope>
    <source>
        <strain evidence="2">NJM9701</strain>
    </source>
</reference>
<feature type="domain" description="JmjC" evidence="1">
    <location>
        <begin position="98"/>
        <end position="255"/>
    </location>
</feature>
<organism evidence="2">
    <name type="scientific">Aphanomyces invadans</name>
    <dbReference type="NCBI Taxonomy" id="157072"/>
    <lineage>
        <taxon>Eukaryota</taxon>
        <taxon>Sar</taxon>
        <taxon>Stramenopiles</taxon>
        <taxon>Oomycota</taxon>
        <taxon>Saprolegniomycetes</taxon>
        <taxon>Saprolegniales</taxon>
        <taxon>Verrucalvaceae</taxon>
        <taxon>Aphanomyces</taxon>
    </lineage>
</organism>
<proteinExistence type="predicted"/>
<dbReference type="Pfam" id="PF13621">
    <property type="entry name" value="Cupin_8"/>
    <property type="match status" value="1"/>
</dbReference>
<dbReference type="Gene3D" id="2.60.120.650">
    <property type="entry name" value="Cupin"/>
    <property type="match status" value="1"/>
</dbReference>
<dbReference type="PROSITE" id="PS51184">
    <property type="entry name" value="JMJC"/>
    <property type="match status" value="1"/>
</dbReference>
<gene>
    <name evidence="2" type="ORF">H310_07397</name>
</gene>
<protein>
    <recommendedName>
        <fullName evidence="1">JmjC domain-containing protein</fullName>
    </recommendedName>
</protein>
<dbReference type="eggNOG" id="KOG2132">
    <property type="taxonomic scope" value="Eukaryota"/>
</dbReference>
<dbReference type="GeneID" id="20084447"/>
<name>A0A024U4S2_9STRA</name>
<dbReference type="AlphaFoldDB" id="A0A024U4S2"/>
<evidence type="ECO:0000259" key="1">
    <source>
        <dbReference type="PROSITE" id="PS51184"/>
    </source>
</evidence>
<dbReference type="InterPro" id="IPR041667">
    <property type="entry name" value="Cupin_8"/>
</dbReference>
<dbReference type="SUPFAM" id="SSF51197">
    <property type="entry name" value="Clavaminate synthase-like"/>
    <property type="match status" value="1"/>
</dbReference>
<evidence type="ECO:0000313" key="2">
    <source>
        <dbReference type="EMBL" id="ETW00877.1"/>
    </source>
</evidence>
<dbReference type="InterPro" id="IPR003347">
    <property type="entry name" value="JmjC_dom"/>
</dbReference>
<dbReference type="OrthoDB" id="415358at2759"/>
<dbReference type="SMART" id="SM00558">
    <property type="entry name" value="JmjC"/>
    <property type="match status" value="1"/>
</dbReference>